<sequence length="223" mass="25103">MKRSEINALITDAKAFFESFQFMLPPWAFWSPADWKGKGLSDVVKNQLGWDLTDYGADDFEKRGLILFTIRNGNLETGHSKKYAEKIMIVRENQICPMHFHWSKTEDIINRGGGNLVIELYGSTPEEELASEPLTVSVDGFDKLVEPGGAVVLAPGESIFLEQGMYHRFYGEAGKGNVLVGEVSSVNDDNTDNRFHQPQARFPEIEEDAPPVHLLCTDYPDYI</sequence>
<gene>
    <name evidence="9" type="ORF">SYK_20440</name>
</gene>
<dbReference type="Proteomes" id="UP001317742">
    <property type="component" value="Chromosome"/>
</dbReference>
<comment type="similarity">
    <text evidence="7">Belongs to the D-lyxose ketol-isomerase family.</text>
</comment>
<name>A0ABM8B1J4_9BACT</name>
<comment type="cofactor">
    <cofactor evidence="1">
        <name>Mn(2+)</name>
        <dbReference type="ChEBI" id="CHEBI:29035"/>
    </cofactor>
</comment>
<evidence type="ECO:0000256" key="7">
    <source>
        <dbReference type="ARBA" id="ARBA00044951"/>
    </source>
</evidence>
<proteinExistence type="inferred from homology"/>
<keyword evidence="5" id="KW-0119">Carbohydrate metabolism</keyword>
<dbReference type="SUPFAM" id="SSF51182">
    <property type="entry name" value="RmlC-like cupins"/>
    <property type="match status" value="1"/>
</dbReference>
<keyword evidence="10" id="KW-1185">Reference proteome</keyword>
<dbReference type="EMBL" id="AP026709">
    <property type="protein sequence ID" value="BDQ37684.1"/>
    <property type="molecule type" value="Genomic_DNA"/>
</dbReference>
<dbReference type="InterPro" id="IPR011051">
    <property type="entry name" value="RmlC_Cupin_sf"/>
</dbReference>
<keyword evidence="2" id="KW-0479">Metal-binding</keyword>
<dbReference type="Pfam" id="PF07385">
    <property type="entry name" value="Lyx_isomer"/>
    <property type="match status" value="1"/>
</dbReference>
<organism evidence="9 10">
    <name type="scientific">Pseudodesulfovibrio nedwellii</name>
    <dbReference type="NCBI Taxonomy" id="2973072"/>
    <lineage>
        <taxon>Bacteria</taxon>
        <taxon>Pseudomonadati</taxon>
        <taxon>Thermodesulfobacteriota</taxon>
        <taxon>Desulfovibrionia</taxon>
        <taxon>Desulfovibrionales</taxon>
        <taxon>Desulfovibrionaceae</taxon>
    </lineage>
</organism>
<dbReference type="InterPro" id="IPR047581">
    <property type="entry name" value="EcSI_cupin"/>
</dbReference>
<protein>
    <recommendedName>
        <fullName evidence="8">D-lyxose ketol-isomerase</fullName>
        <ecNumber evidence="8">5.3.1.15</ecNumber>
    </recommendedName>
</protein>
<dbReference type="RefSeq" id="WP_281760202.1">
    <property type="nucleotide sequence ID" value="NZ_AP026709.1"/>
</dbReference>
<dbReference type="EC" id="5.3.1.15" evidence="8"/>
<evidence type="ECO:0000256" key="8">
    <source>
        <dbReference type="ARBA" id="ARBA00044972"/>
    </source>
</evidence>
<evidence type="ECO:0000313" key="9">
    <source>
        <dbReference type="EMBL" id="BDQ37684.1"/>
    </source>
</evidence>
<evidence type="ECO:0000256" key="6">
    <source>
        <dbReference type="ARBA" id="ARBA00044907"/>
    </source>
</evidence>
<dbReference type="Gene3D" id="2.60.120.10">
    <property type="entry name" value="Jelly Rolls"/>
    <property type="match status" value="1"/>
</dbReference>
<accession>A0ABM8B1J4</accession>
<dbReference type="InterPro" id="IPR010864">
    <property type="entry name" value="D-lyxose_isomer"/>
</dbReference>
<dbReference type="CDD" id="cd20309">
    <property type="entry name" value="cupin_EcSI"/>
    <property type="match status" value="1"/>
</dbReference>
<comment type="catalytic activity">
    <reaction evidence="6">
        <text>D-lyxose = D-xylulose</text>
        <dbReference type="Rhea" id="RHEA:14201"/>
        <dbReference type="ChEBI" id="CHEBI:16789"/>
        <dbReference type="ChEBI" id="CHEBI:17140"/>
        <dbReference type="EC" id="5.3.1.15"/>
    </reaction>
</comment>
<keyword evidence="4" id="KW-0413">Isomerase</keyword>
<evidence type="ECO:0000256" key="5">
    <source>
        <dbReference type="ARBA" id="ARBA00023277"/>
    </source>
</evidence>
<evidence type="ECO:0000313" key="10">
    <source>
        <dbReference type="Proteomes" id="UP001317742"/>
    </source>
</evidence>
<evidence type="ECO:0000256" key="1">
    <source>
        <dbReference type="ARBA" id="ARBA00001936"/>
    </source>
</evidence>
<dbReference type="InterPro" id="IPR014710">
    <property type="entry name" value="RmlC-like_jellyroll"/>
</dbReference>
<evidence type="ECO:0000256" key="3">
    <source>
        <dbReference type="ARBA" id="ARBA00023211"/>
    </source>
</evidence>
<evidence type="ECO:0000256" key="4">
    <source>
        <dbReference type="ARBA" id="ARBA00023235"/>
    </source>
</evidence>
<keyword evidence="3" id="KW-0464">Manganese</keyword>
<reference evidence="9 10" key="1">
    <citation type="submission" date="2022-08" db="EMBL/GenBank/DDBJ databases">
        <title>Genome Sequence of the sulphate-reducing bacterium, Pseudodesulfovibrio sp. SYK.</title>
        <authorList>
            <person name="Kondo R."/>
            <person name="Kataoka T."/>
        </authorList>
    </citation>
    <scope>NUCLEOTIDE SEQUENCE [LARGE SCALE GENOMIC DNA]</scope>
    <source>
        <strain evidence="9 10">SYK</strain>
    </source>
</reference>
<evidence type="ECO:0000256" key="2">
    <source>
        <dbReference type="ARBA" id="ARBA00022723"/>
    </source>
</evidence>